<dbReference type="OrthoDB" id="10514615at2759"/>
<keyword evidence="2" id="KW-1185">Reference proteome</keyword>
<evidence type="ECO:0000313" key="1">
    <source>
        <dbReference type="EMBL" id="CAB4026456.1"/>
    </source>
</evidence>
<reference evidence="1" key="1">
    <citation type="submission" date="2020-04" db="EMBL/GenBank/DDBJ databases">
        <authorList>
            <person name="Alioto T."/>
            <person name="Alioto T."/>
            <person name="Gomez Garrido J."/>
        </authorList>
    </citation>
    <scope>NUCLEOTIDE SEQUENCE</scope>
    <source>
        <strain evidence="1">A484AB</strain>
    </source>
</reference>
<gene>
    <name evidence="1" type="ORF">PACLA_8A068844</name>
</gene>
<accession>A0A7D9JCA1</accession>
<dbReference type="Proteomes" id="UP001152795">
    <property type="component" value="Unassembled WGS sequence"/>
</dbReference>
<organism evidence="1 2">
    <name type="scientific">Paramuricea clavata</name>
    <name type="common">Red gorgonian</name>
    <name type="synonym">Violescent sea-whip</name>
    <dbReference type="NCBI Taxonomy" id="317549"/>
    <lineage>
        <taxon>Eukaryota</taxon>
        <taxon>Metazoa</taxon>
        <taxon>Cnidaria</taxon>
        <taxon>Anthozoa</taxon>
        <taxon>Octocorallia</taxon>
        <taxon>Malacalcyonacea</taxon>
        <taxon>Plexauridae</taxon>
        <taxon>Paramuricea</taxon>
    </lineage>
</organism>
<comment type="caution">
    <text evidence="1">The sequence shown here is derived from an EMBL/GenBank/DDBJ whole genome shotgun (WGS) entry which is preliminary data.</text>
</comment>
<evidence type="ECO:0000313" key="2">
    <source>
        <dbReference type="Proteomes" id="UP001152795"/>
    </source>
</evidence>
<dbReference type="AlphaFoldDB" id="A0A7D9JCA1"/>
<feature type="non-terminal residue" evidence="1">
    <location>
        <position position="1"/>
    </location>
</feature>
<dbReference type="EMBL" id="CACRXK020014210">
    <property type="protein sequence ID" value="CAB4026456.1"/>
    <property type="molecule type" value="Genomic_DNA"/>
</dbReference>
<protein>
    <submittedName>
        <fullName evidence="1">Uncharacterized protein</fullName>
    </submittedName>
</protein>
<sequence>MLLVWVIYLSYKIVLTGCEVILVNRNGLDSFRVGKDGCKLDTSVCTSPATCQSDKSCLCSDDEPNFRNPRTRAGDGKNYGCLDSESIRAGVGKTADCVLGPFQLIPHSQKEQATKFSDFGEPKIVIKNCSLPTNGKPVLVKFPDNATEMELQWLDQSYVDLNVSNKVLYFKWKKSVPNLQGTIITFNLYCEVNDSRVNADIKLYQRKCLRAKVLGTWSADTVSVPSDPTVTSTEPKSSQITTKTISSVTVTTETTAEPKSIVSKKIFIALFSASLVANVVLGIIVGFLWKDRKRMQDKHLKITELETIDEQRSAATGDDINAYDEVVTESGMHNERIYDESLPSSRHSN</sequence>
<proteinExistence type="predicted"/>
<name>A0A7D9JCA1_PARCT</name>